<comment type="caution">
    <text evidence="2">The sequence shown here is derived from an EMBL/GenBank/DDBJ whole genome shotgun (WGS) entry which is preliminary data.</text>
</comment>
<organism evidence="2">
    <name type="scientific">Dictyoglomus thermophilum</name>
    <dbReference type="NCBI Taxonomy" id="14"/>
    <lineage>
        <taxon>Bacteria</taxon>
        <taxon>Pseudomonadati</taxon>
        <taxon>Dictyoglomota</taxon>
        <taxon>Dictyoglomia</taxon>
        <taxon>Dictyoglomales</taxon>
        <taxon>Dictyoglomaceae</taxon>
        <taxon>Dictyoglomus</taxon>
    </lineage>
</organism>
<protein>
    <submittedName>
        <fullName evidence="2">Acyclic terpene utilization AtuA family protein</fullName>
    </submittedName>
</protein>
<accession>A0A7V4DXN6</accession>
<dbReference type="EMBL" id="DTDV01000015">
    <property type="protein sequence ID" value="HGK23927.1"/>
    <property type="molecule type" value="Genomic_DNA"/>
</dbReference>
<sequence length="446" mass="49806">MIKIFSPTAILGYGFPEETYYKAFSEKPDVIAVDAGSTDPGPYYLGKGISFVDREATKRDLEYLIKMSLKLDIPLLVGSSGGCGTKSSLDWTFDIVKEILEANNLKAKIAKIYSDVDKNIVRKAILENKIRELDGSSKLTLEDLDGITNIVAQIGISPFIKAYEKGVNIILAGRSYDPAPFSAIPIYKGYSKGLSYHLGKILECGAIAAEPGSGRDGLMGVIFEDHFEVYPLNENRRCTVLSVAAHTLYEKSDPYHLVGPDGIIDLTQSVFIQKDDRTVLVKGSKFVEFEEKWIKIEGAKYLGIRGVCIAGVRDPIMISQIDEVLEKQKILLKENFKTLNEDYNIFFHVYGKNGVMGDWEKEKKLSHELGIVIEVVGKDQDHVKTIVGFLRSSLLHYGYENRISTAGNLAFPFSPSETIWGEVYEFGIYHLIKPEDCEFPIKIVEV</sequence>
<reference evidence="2" key="1">
    <citation type="journal article" date="2020" name="mSystems">
        <title>Genome- and Community-Level Interaction Insights into Carbon Utilization and Element Cycling Functions of Hydrothermarchaeota in Hydrothermal Sediment.</title>
        <authorList>
            <person name="Zhou Z."/>
            <person name="Liu Y."/>
            <person name="Xu W."/>
            <person name="Pan J."/>
            <person name="Luo Z.H."/>
            <person name="Li M."/>
        </authorList>
    </citation>
    <scope>NUCLEOTIDE SEQUENCE [LARGE SCALE GENOMIC DNA]</scope>
    <source>
        <strain evidence="2">SpSt-70</strain>
    </source>
</reference>
<name>A0A7V4DXN6_DICTH</name>
<dbReference type="RefSeq" id="WP_149123163.1">
    <property type="nucleotide sequence ID" value="NZ_VTFL01000006.1"/>
</dbReference>
<evidence type="ECO:0000259" key="1">
    <source>
        <dbReference type="Pfam" id="PF07287"/>
    </source>
</evidence>
<feature type="domain" description="Acyclic terpene utilisation N-terminal" evidence="1">
    <location>
        <begin position="94"/>
        <end position="208"/>
    </location>
</feature>
<dbReference type="Pfam" id="PF07287">
    <property type="entry name" value="AtuA"/>
    <property type="match status" value="1"/>
</dbReference>
<dbReference type="InterPro" id="IPR010839">
    <property type="entry name" value="AtuA_N"/>
</dbReference>
<dbReference type="AlphaFoldDB" id="A0A7V4DXN6"/>
<evidence type="ECO:0000313" key="2">
    <source>
        <dbReference type="EMBL" id="HGK23927.1"/>
    </source>
</evidence>
<gene>
    <name evidence="2" type="ORF">ENU78_05735</name>
</gene>
<proteinExistence type="predicted"/>